<feature type="compositionally biased region" description="Basic residues" evidence="1">
    <location>
        <begin position="151"/>
        <end position="161"/>
    </location>
</feature>
<feature type="region of interest" description="Disordered" evidence="1">
    <location>
        <begin position="132"/>
        <end position="175"/>
    </location>
</feature>
<organism evidence="2 3">
    <name type="scientific">Lactuca saligna</name>
    <name type="common">Willowleaf lettuce</name>
    <dbReference type="NCBI Taxonomy" id="75948"/>
    <lineage>
        <taxon>Eukaryota</taxon>
        <taxon>Viridiplantae</taxon>
        <taxon>Streptophyta</taxon>
        <taxon>Embryophyta</taxon>
        <taxon>Tracheophyta</taxon>
        <taxon>Spermatophyta</taxon>
        <taxon>Magnoliopsida</taxon>
        <taxon>eudicotyledons</taxon>
        <taxon>Gunneridae</taxon>
        <taxon>Pentapetalae</taxon>
        <taxon>asterids</taxon>
        <taxon>campanulids</taxon>
        <taxon>Asterales</taxon>
        <taxon>Asteraceae</taxon>
        <taxon>Cichorioideae</taxon>
        <taxon>Cichorieae</taxon>
        <taxon>Lactucinae</taxon>
        <taxon>Lactuca</taxon>
    </lineage>
</organism>
<accession>A0AA36DXE3</accession>
<evidence type="ECO:0000313" key="2">
    <source>
        <dbReference type="EMBL" id="CAI9275021.1"/>
    </source>
</evidence>
<feature type="region of interest" description="Disordered" evidence="1">
    <location>
        <begin position="83"/>
        <end position="116"/>
    </location>
</feature>
<keyword evidence="3" id="KW-1185">Reference proteome</keyword>
<name>A0AA36DXE3_LACSI</name>
<sequence>MKLGLEMMDMLWTLTTTHVDVDLGKYQVSHVCMQWQPFHTLTGMQRIMLHHGSIQAMFLTCYNHTINPLNGSSMWPEAPYMKPLPPQKRRLPGRPTLKRKKDQSEMESKGKTRHTISKAGSVNRCTICRERGHNRSTCPTRPADVASTSRPKNKKPKKCKKEKVQADPVDPVDVPAPHVEPVQVDDPHPDVDVPAQPVATRQRIRKYSERITKIGLRRKVLKKEGSTGHNPMVLE</sequence>
<dbReference type="EMBL" id="OX465079">
    <property type="protein sequence ID" value="CAI9275021.1"/>
    <property type="molecule type" value="Genomic_DNA"/>
</dbReference>
<evidence type="ECO:0000313" key="3">
    <source>
        <dbReference type="Proteomes" id="UP001177003"/>
    </source>
</evidence>
<feature type="compositionally biased region" description="Basic residues" evidence="1">
    <location>
        <begin position="87"/>
        <end position="101"/>
    </location>
</feature>
<proteinExistence type="predicted"/>
<gene>
    <name evidence="2" type="ORF">LSALG_LOCUS15066</name>
</gene>
<reference evidence="2" key="1">
    <citation type="submission" date="2023-04" db="EMBL/GenBank/DDBJ databases">
        <authorList>
            <person name="Vijverberg K."/>
            <person name="Xiong W."/>
            <person name="Schranz E."/>
        </authorList>
    </citation>
    <scope>NUCLEOTIDE SEQUENCE</scope>
</reference>
<protein>
    <submittedName>
        <fullName evidence="2">Uncharacterized protein</fullName>
    </submittedName>
</protein>
<dbReference type="AlphaFoldDB" id="A0AA36DXE3"/>
<evidence type="ECO:0000256" key="1">
    <source>
        <dbReference type="SAM" id="MobiDB-lite"/>
    </source>
</evidence>
<dbReference type="Proteomes" id="UP001177003">
    <property type="component" value="Chromosome 3"/>
</dbReference>